<gene>
    <name evidence="1" type="ORF">C2G38_2198375</name>
</gene>
<dbReference type="AlphaFoldDB" id="A0A397UVQ9"/>
<sequence>MSLHKESRYIGTFPDECTVNHWYNSVLKLKRNNPGEGKFSIEKVSPEWYTLQTSGNVQDFIKSVHDNELKEYRSKSFLLLLDDVGGRNMPIIPSQAFFTLKYPSRKKRIKIFDQKIKIKNGFYLHYL</sequence>
<evidence type="ECO:0000313" key="1">
    <source>
        <dbReference type="EMBL" id="RIB13257.1"/>
    </source>
</evidence>
<accession>A0A397UVQ9</accession>
<reference evidence="1 2" key="1">
    <citation type="submission" date="2018-06" db="EMBL/GenBank/DDBJ databases">
        <title>Comparative genomics reveals the genomic features of Rhizophagus irregularis, R. cerebriforme, R. diaphanum and Gigaspora rosea, and their symbiotic lifestyle signature.</title>
        <authorList>
            <person name="Morin E."/>
            <person name="San Clemente H."/>
            <person name="Chen E.C.H."/>
            <person name="De La Providencia I."/>
            <person name="Hainaut M."/>
            <person name="Kuo A."/>
            <person name="Kohler A."/>
            <person name="Murat C."/>
            <person name="Tang N."/>
            <person name="Roy S."/>
            <person name="Loubradou J."/>
            <person name="Henrissat B."/>
            <person name="Grigoriev I.V."/>
            <person name="Corradi N."/>
            <person name="Roux C."/>
            <person name="Martin F.M."/>
        </authorList>
    </citation>
    <scope>NUCLEOTIDE SEQUENCE [LARGE SCALE GENOMIC DNA]</scope>
    <source>
        <strain evidence="1 2">DAOM 194757</strain>
    </source>
</reference>
<comment type="caution">
    <text evidence="1">The sequence shown here is derived from an EMBL/GenBank/DDBJ whole genome shotgun (WGS) entry which is preliminary data.</text>
</comment>
<organism evidence="1 2">
    <name type="scientific">Gigaspora rosea</name>
    <dbReference type="NCBI Taxonomy" id="44941"/>
    <lineage>
        <taxon>Eukaryota</taxon>
        <taxon>Fungi</taxon>
        <taxon>Fungi incertae sedis</taxon>
        <taxon>Mucoromycota</taxon>
        <taxon>Glomeromycotina</taxon>
        <taxon>Glomeromycetes</taxon>
        <taxon>Diversisporales</taxon>
        <taxon>Gigasporaceae</taxon>
        <taxon>Gigaspora</taxon>
    </lineage>
</organism>
<name>A0A397UVQ9_9GLOM</name>
<proteinExistence type="predicted"/>
<dbReference type="EMBL" id="QKWP01000941">
    <property type="protein sequence ID" value="RIB13257.1"/>
    <property type="molecule type" value="Genomic_DNA"/>
</dbReference>
<evidence type="ECO:0000313" key="2">
    <source>
        <dbReference type="Proteomes" id="UP000266673"/>
    </source>
</evidence>
<dbReference type="Proteomes" id="UP000266673">
    <property type="component" value="Unassembled WGS sequence"/>
</dbReference>
<dbReference type="OrthoDB" id="5364171at2759"/>
<protein>
    <submittedName>
        <fullName evidence="1">Uncharacterized protein</fullName>
    </submittedName>
</protein>
<keyword evidence="2" id="KW-1185">Reference proteome</keyword>